<dbReference type="Gene3D" id="2.40.70.10">
    <property type="entry name" value="Acid Proteases"/>
    <property type="match status" value="1"/>
</dbReference>
<gene>
    <name evidence="3" type="ORF">EWM64_g2715</name>
</gene>
<reference evidence="3 4" key="1">
    <citation type="submission" date="2019-02" db="EMBL/GenBank/DDBJ databases">
        <title>Genome sequencing of the rare red list fungi Hericium alpestre (H. flagellum).</title>
        <authorList>
            <person name="Buettner E."/>
            <person name="Kellner H."/>
        </authorList>
    </citation>
    <scope>NUCLEOTIDE SEQUENCE [LARGE SCALE GENOMIC DNA]</scope>
    <source>
        <strain evidence="3 4">DSM 108284</strain>
    </source>
</reference>
<proteinExistence type="inferred from homology"/>
<dbReference type="STRING" id="135208.A0A4Z0A4P2"/>
<dbReference type="SUPFAM" id="SSF50630">
    <property type="entry name" value="Acid proteases"/>
    <property type="match status" value="1"/>
</dbReference>
<sequence length="159" mass="17107">MPGTDVTFESPGQNFWQFPVNRIRVNDHIISHGGRPQGISVTAIIDTGSAALVTPPFESGWLMAQIPGLNVPNWTIPCDSNAVISFEMNGKIFRMRAADLAGPVRKPPNTNNCVAQVNEVPICGMGPGTWIFGSVILKNWHVVLDGSGPTNMVRIAQAS</sequence>
<dbReference type="GO" id="GO:0004190">
    <property type="term" value="F:aspartic-type endopeptidase activity"/>
    <property type="evidence" value="ECO:0007669"/>
    <property type="project" value="InterPro"/>
</dbReference>
<comment type="similarity">
    <text evidence="1">Belongs to the peptidase A1 family.</text>
</comment>
<dbReference type="AlphaFoldDB" id="A0A4Z0A4P2"/>
<accession>A0A4Z0A4P2</accession>
<evidence type="ECO:0000313" key="3">
    <source>
        <dbReference type="EMBL" id="TFY81297.1"/>
    </source>
</evidence>
<organism evidence="3 4">
    <name type="scientific">Hericium alpestre</name>
    <dbReference type="NCBI Taxonomy" id="135208"/>
    <lineage>
        <taxon>Eukaryota</taxon>
        <taxon>Fungi</taxon>
        <taxon>Dikarya</taxon>
        <taxon>Basidiomycota</taxon>
        <taxon>Agaricomycotina</taxon>
        <taxon>Agaricomycetes</taxon>
        <taxon>Russulales</taxon>
        <taxon>Hericiaceae</taxon>
        <taxon>Hericium</taxon>
    </lineage>
</organism>
<dbReference type="PANTHER" id="PTHR47966">
    <property type="entry name" value="BETA-SITE APP-CLEAVING ENZYME, ISOFORM A-RELATED"/>
    <property type="match status" value="1"/>
</dbReference>
<dbReference type="InterPro" id="IPR021109">
    <property type="entry name" value="Peptidase_aspartic_dom_sf"/>
</dbReference>
<feature type="domain" description="Peptidase A1" evidence="2">
    <location>
        <begin position="1"/>
        <end position="156"/>
    </location>
</feature>
<name>A0A4Z0A4P2_9AGAM</name>
<evidence type="ECO:0000313" key="4">
    <source>
        <dbReference type="Proteomes" id="UP000298061"/>
    </source>
</evidence>
<protein>
    <recommendedName>
        <fullName evidence="2">Peptidase A1 domain-containing protein</fullName>
    </recommendedName>
</protein>
<comment type="caution">
    <text evidence="3">The sequence shown here is derived from an EMBL/GenBank/DDBJ whole genome shotgun (WGS) entry which is preliminary data.</text>
</comment>
<keyword evidence="4" id="KW-1185">Reference proteome</keyword>
<evidence type="ECO:0000256" key="1">
    <source>
        <dbReference type="ARBA" id="ARBA00007447"/>
    </source>
</evidence>
<dbReference type="PROSITE" id="PS51767">
    <property type="entry name" value="PEPTIDASE_A1"/>
    <property type="match status" value="1"/>
</dbReference>
<evidence type="ECO:0000259" key="2">
    <source>
        <dbReference type="PROSITE" id="PS51767"/>
    </source>
</evidence>
<dbReference type="InterPro" id="IPR001461">
    <property type="entry name" value="Aspartic_peptidase_A1"/>
</dbReference>
<dbReference type="Pfam" id="PF00026">
    <property type="entry name" value="Asp"/>
    <property type="match status" value="1"/>
</dbReference>
<dbReference type="Proteomes" id="UP000298061">
    <property type="component" value="Unassembled WGS sequence"/>
</dbReference>
<dbReference type="InterPro" id="IPR033121">
    <property type="entry name" value="PEPTIDASE_A1"/>
</dbReference>
<dbReference type="OrthoDB" id="28208at2759"/>
<dbReference type="GO" id="GO:0006508">
    <property type="term" value="P:proteolysis"/>
    <property type="evidence" value="ECO:0007669"/>
    <property type="project" value="InterPro"/>
</dbReference>
<dbReference type="EMBL" id="SFCI01000228">
    <property type="protein sequence ID" value="TFY81297.1"/>
    <property type="molecule type" value="Genomic_DNA"/>
</dbReference>
<dbReference type="PANTHER" id="PTHR47966:SF75">
    <property type="entry name" value="ENDOPEPTIDASE (CTSD), PUTATIVE (AFU_ORTHOLOGUE AFUA_4G07040)-RELATED"/>
    <property type="match status" value="1"/>
</dbReference>